<dbReference type="GO" id="GO:0005737">
    <property type="term" value="C:cytoplasm"/>
    <property type="evidence" value="ECO:0007669"/>
    <property type="project" value="UniProtKB-SubCell"/>
</dbReference>
<comment type="similarity">
    <text evidence="14">Belongs to the fibril-associated collagens with interrupted helices (FACIT) family.</text>
</comment>
<feature type="compositionally biased region" description="Basic and acidic residues" evidence="16">
    <location>
        <begin position="682"/>
        <end position="694"/>
    </location>
</feature>
<dbReference type="SMART" id="SM00210">
    <property type="entry name" value="TSPN"/>
    <property type="match status" value="1"/>
</dbReference>
<dbReference type="SUPFAM" id="SSF49899">
    <property type="entry name" value="Concanavalin A-like lectins/glucanases"/>
    <property type="match status" value="1"/>
</dbReference>
<evidence type="ECO:0000256" key="4">
    <source>
        <dbReference type="ARBA" id="ARBA00022525"/>
    </source>
</evidence>
<dbReference type="SUPFAM" id="SSF53300">
    <property type="entry name" value="vWA-like"/>
    <property type="match status" value="1"/>
</dbReference>
<dbReference type="Gene3D" id="2.60.120.200">
    <property type="match status" value="1"/>
</dbReference>
<dbReference type="GO" id="GO:0005581">
    <property type="term" value="C:collagen trimer"/>
    <property type="evidence" value="ECO:0007669"/>
    <property type="project" value="UniProtKB-KW"/>
</dbReference>
<dbReference type="PANTHER" id="PTHR24020:SF90">
    <property type="entry name" value="COLLAGEN ALPHA-1(XXI) CHAIN"/>
    <property type="match status" value="1"/>
</dbReference>
<proteinExistence type="inferred from homology"/>
<keyword evidence="9" id="KW-0176">Collagen</keyword>
<evidence type="ECO:0000313" key="19">
    <source>
        <dbReference type="Proteomes" id="UP000694568"/>
    </source>
</evidence>
<evidence type="ECO:0000256" key="9">
    <source>
        <dbReference type="ARBA" id="ARBA00023119"/>
    </source>
</evidence>
<evidence type="ECO:0000256" key="12">
    <source>
        <dbReference type="ARBA" id="ARBA00043858"/>
    </source>
</evidence>
<evidence type="ECO:0000256" key="5">
    <source>
        <dbReference type="ARBA" id="ARBA00022530"/>
    </source>
</evidence>
<evidence type="ECO:0000256" key="3">
    <source>
        <dbReference type="ARBA" id="ARBA00022490"/>
    </source>
</evidence>
<dbReference type="CDD" id="cd01472">
    <property type="entry name" value="vWA_collagen"/>
    <property type="match status" value="1"/>
</dbReference>
<comment type="similarity">
    <text evidence="13">Belongs to the type VI collagen family.</text>
</comment>
<dbReference type="InterPro" id="IPR036465">
    <property type="entry name" value="vWFA_dom_sf"/>
</dbReference>
<feature type="compositionally biased region" description="Low complexity" evidence="16">
    <location>
        <begin position="561"/>
        <end position="576"/>
    </location>
</feature>
<keyword evidence="4" id="KW-0964">Secreted</keyword>
<dbReference type="Pfam" id="PF00092">
    <property type="entry name" value="VWA"/>
    <property type="match status" value="1"/>
</dbReference>
<dbReference type="PRINTS" id="PR00453">
    <property type="entry name" value="VWFADOMAIN"/>
</dbReference>
<sequence length="771" mass="83702">MLALSFFFSLQYKACFPFPCRCKIGTWYCCIMGYKATSMHCVLRCLCFMLLHLFSAAQDEDLRSCRTAPCDLVFILDGSWSVEDVNFEIVKRWLVNITTSFNIGQKFTQVGVVQYSDDPVLEIPLGKHSSTKDLIKAMESIEYMGGNTRTGTAIKFATDKLFGLSERGPSGISRIAIVLTDGKSQDEVLKAAEAARKKGVILFAIGVGSETEVTQLNDIANKPFSTYVFSVEDYKGISRIIQVIRQKLCEVLVVSLPQTTPYKGFDILLHLNLAKKAKKTQGAYYGTKAYEVTPRVDLSEATRNLFPDGLPPSYVFVATLRYKGSVAIEEWDVWRIQTRDGKPQMAVTLNGVKRTVMFTTTSESASGIQTVTFSQHTAGKLFDEKWHQLRLLVTEEDVTLYVDDLEIETLSLEPPVGIFINGKTQVGKYVRKETTVPFEIQKLRIYCDPEQNSRETACEIPGVVSTRVCLALNLFFSPKATKITSSHLLLTLSNYICFCSETHNFLIREAGRPGQPGHQGMPGLKAECFNDCTSIQPELLCVLLTLGWYFCQKGTAGDSGQRGQEGQMGRPGQPGQSGPPGPRGLQGDSGPPGLPGPEGRSASQMSDNHIRQICREILQSELPLLLLSNQQSSCTSCQSQPGSPGPPGPTGLQGLRGLPGLSGSRGQPGHPGRPGHPGIDGMKGEPGFKGEKGSPGRTTIGDQGPPGPPGPMGPQGYSKPGHPGKPGSPGLNGAEGKSGNPGIRGEPGVCDPSMCYGSMMRRDPYSKGPNY</sequence>
<evidence type="ECO:0000259" key="17">
    <source>
        <dbReference type="PROSITE" id="PS50234"/>
    </source>
</evidence>
<evidence type="ECO:0000256" key="11">
    <source>
        <dbReference type="ARBA" id="ARBA00023278"/>
    </source>
</evidence>
<keyword evidence="11" id="KW-0379">Hydroxylation</keyword>
<evidence type="ECO:0000256" key="2">
    <source>
        <dbReference type="ARBA" id="ARBA00004498"/>
    </source>
</evidence>
<dbReference type="Proteomes" id="UP000694568">
    <property type="component" value="Unplaced"/>
</dbReference>
<keyword evidence="7" id="KW-0677">Repeat</keyword>
<evidence type="ECO:0000256" key="6">
    <source>
        <dbReference type="ARBA" id="ARBA00022729"/>
    </source>
</evidence>
<comment type="subcellular location">
    <subcellularLocation>
        <location evidence="1">Cytoplasm</location>
    </subcellularLocation>
    <subcellularLocation>
        <location evidence="2">Secreted</location>
        <location evidence="2">Extracellular space</location>
        <location evidence="2">Extracellular matrix</location>
    </subcellularLocation>
</comment>
<evidence type="ECO:0000256" key="7">
    <source>
        <dbReference type="ARBA" id="ARBA00022737"/>
    </source>
</evidence>
<dbReference type="InterPro" id="IPR048287">
    <property type="entry name" value="TSPN-like_N"/>
</dbReference>
<dbReference type="FunFam" id="3.40.50.410:FF:000041">
    <property type="entry name" value="Collagen alpha-1(XXI) chain isoform X1"/>
    <property type="match status" value="1"/>
</dbReference>
<dbReference type="InterPro" id="IPR002035">
    <property type="entry name" value="VWF_A"/>
</dbReference>
<dbReference type="InterPro" id="IPR013320">
    <property type="entry name" value="ConA-like_dom_sf"/>
</dbReference>
<dbReference type="SMART" id="SM00327">
    <property type="entry name" value="VWA"/>
    <property type="match status" value="1"/>
</dbReference>
<dbReference type="GeneTree" id="ENSGT00940000153769"/>
<dbReference type="Gene3D" id="3.40.50.410">
    <property type="entry name" value="von Willebrand factor, type A domain"/>
    <property type="match status" value="1"/>
</dbReference>
<evidence type="ECO:0000256" key="15">
    <source>
        <dbReference type="ARBA" id="ARBA00074870"/>
    </source>
</evidence>
<reference evidence="18" key="2">
    <citation type="submission" date="2025-09" db="UniProtKB">
        <authorList>
            <consortium name="Ensembl"/>
        </authorList>
    </citation>
    <scope>IDENTIFICATION</scope>
</reference>
<dbReference type="PROSITE" id="PS50234">
    <property type="entry name" value="VWFA"/>
    <property type="match status" value="1"/>
</dbReference>
<evidence type="ECO:0000256" key="16">
    <source>
        <dbReference type="SAM" id="MobiDB-lite"/>
    </source>
</evidence>
<dbReference type="Ensembl" id="ENSSLUT00000045824.1">
    <property type="protein sequence ID" value="ENSSLUP00000044426.1"/>
    <property type="gene ID" value="ENSSLUG00000019664.1"/>
</dbReference>
<keyword evidence="3" id="KW-0963">Cytoplasm</keyword>
<organism evidence="18 19">
    <name type="scientific">Sander lucioperca</name>
    <name type="common">Pike-perch</name>
    <name type="synonym">Perca lucioperca</name>
    <dbReference type="NCBI Taxonomy" id="283035"/>
    <lineage>
        <taxon>Eukaryota</taxon>
        <taxon>Metazoa</taxon>
        <taxon>Chordata</taxon>
        <taxon>Craniata</taxon>
        <taxon>Vertebrata</taxon>
        <taxon>Euteleostomi</taxon>
        <taxon>Actinopterygii</taxon>
        <taxon>Neopterygii</taxon>
        <taxon>Teleostei</taxon>
        <taxon>Neoteleostei</taxon>
        <taxon>Acanthomorphata</taxon>
        <taxon>Eupercaria</taxon>
        <taxon>Perciformes</taxon>
        <taxon>Percoidei</taxon>
        <taxon>Percidae</taxon>
        <taxon>Luciopercinae</taxon>
        <taxon>Sander</taxon>
    </lineage>
</organism>
<keyword evidence="19" id="KW-1185">Reference proteome</keyword>
<dbReference type="GO" id="GO:0007155">
    <property type="term" value="P:cell adhesion"/>
    <property type="evidence" value="ECO:0007669"/>
    <property type="project" value="UniProtKB-KW"/>
</dbReference>
<evidence type="ECO:0000256" key="10">
    <source>
        <dbReference type="ARBA" id="ARBA00023180"/>
    </source>
</evidence>
<dbReference type="Pfam" id="PF01391">
    <property type="entry name" value="Collagen"/>
    <property type="match status" value="3"/>
</dbReference>
<feature type="region of interest" description="Disordered" evidence="16">
    <location>
        <begin position="557"/>
        <end position="606"/>
    </location>
</feature>
<dbReference type="InterPro" id="IPR050525">
    <property type="entry name" value="ECM_Assembly_Org"/>
</dbReference>
<dbReference type="FunFam" id="2.60.120.200:FF:000068">
    <property type="entry name" value="collagen alpha-1(XXI) chain isoform X1"/>
    <property type="match status" value="1"/>
</dbReference>
<evidence type="ECO:0000256" key="14">
    <source>
        <dbReference type="ARBA" id="ARBA00049648"/>
    </source>
</evidence>
<dbReference type="InterPro" id="IPR008160">
    <property type="entry name" value="Collagen"/>
</dbReference>
<evidence type="ECO:0000256" key="1">
    <source>
        <dbReference type="ARBA" id="ARBA00004496"/>
    </source>
</evidence>
<feature type="compositionally biased region" description="Low complexity" evidence="16">
    <location>
        <begin position="650"/>
        <end position="670"/>
    </location>
</feature>
<feature type="region of interest" description="Disordered" evidence="16">
    <location>
        <begin position="633"/>
        <end position="771"/>
    </location>
</feature>
<keyword evidence="10" id="KW-0325">Glycoprotein</keyword>
<comment type="function">
    <text evidence="12">Collagen VI acts as a cell-binding protein.</text>
</comment>
<keyword evidence="6" id="KW-0732">Signal</keyword>
<name>A0A8C9ZYQ0_SANLU</name>
<dbReference type="PANTHER" id="PTHR24020">
    <property type="entry name" value="COLLAGEN ALPHA"/>
    <property type="match status" value="1"/>
</dbReference>
<feature type="compositionally biased region" description="Low complexity" evidence="16">
    <location>
        <begin position="633"/>
        <end position="642"/>
    </location>
</feature>
<dbReference type="AlphaFoldDB" id="A0A8C9ZYQ0"/>
<evidence type="ECO:0000256" key="8">
    <source>
        <dbReference type="ARBA" id="ARBA00022889"/>
    </source>
</evidence>
<keyword evidence="5" id="KW-0272">Extracellular matrix</keyword>
<keyword evidence="8" id="KW-0130">Cell adhesion</keyword>
<reference evidence="18" key="1">
    <citation type="submission" date="2025-08" db="UniProtKB">
        <authorList>
            <consortium name="Ensembl"/>
        </authorList>
    </citation>
    <scope>IDENTIFICATION</scope>
</reference>
<accession>A0A8C9ZYQ0</accession>
<evidence type="ECO:0000256" key="13">
    <source>
        <dbReference type="ARBA" id="ARBA00044000"/>
    </source>
</evidence>
<feature type="domain" description="VWFA" evidence="17">
    <location>
        <begin position="71"/>
        <end position="244"/>
    </location>
</feature>
<protein>
    <recommendedName>
        <fullName evidence="15">Collagen alpha-1(XXI) chain</fullName>
    </recommendedName>
</protein>
<evidence type="ECO:0000313" key="18">
    <source>
        <dbReference type="Ensembl" id="ENSSLUP00000044426.1"/>
    </source>
</evidence>